<dbReference type="AlphaFoldDB" id="A0AAV1J6Q3"/>
<comment type="caution">
    <text evidence="1">The sequence shown here is derived from an EMBL/GenBank/DDBJ whole genome shotgun (WGS) entry which is preliminary data.</text>
</comment>
<evidence type="ECO:0000313" key="1">
    <source>
        <dbReference type="EMBL" id="CAK1543888.1"/>
    </source>
</evidence>
<sequence>MGLSGVALTPHVCALFICTTRRPKVWTAARQRGFLEQRHQTFPLAARPLKQNLCAPTSIAGFPRLLRQYLNCPGKQGNGNGRPKVGVVSAGVALPVTEHQNL</sequence>
<evidence type="ECO:0000313" key="2">
    <source>
        <dbReference type="Proteomes" id="UP001497472"/>
    </source>
</evidence>
<evidence type="ECO:0008006" key="3">
    <source>
        <dbReference type="Google" id="ProtNLM"/>
    </source>
</evidence>
<reference evidence="1 2" key="1">
    <citation type="submission" date="2023-11" db="EMBL/GenBank/DDBJ databases">
        <authorList>
            <person name="Okamura Y."/>
        </authorList>
    </citation>
    <scope>NUCLEOTIDE SEQUENCE [LARGE SCALE GENOMIC DNA]</scope>
</reference>
<accession>A0AAV1J6Q3</accession>
<proteinExistence type="predicted"/>
<gene>
    <name evidence="1" type="ORF">LNINA_LOCUS3678</name>
</gene>
<dbReference type="Proteomes" id="UP001497472">
    <property type="component" value="Unassembled WGS sequence"/>
</dbReference>
<organism evidence="1 2">
    <name type="scientific">Leptosia nina</name>
    <dbReference type="NCBI Taxonomy" id="320188"/>
    <lineage>
        <taxon>Eukaryota</taxon>
        <taxon>Metazoa</taxon>
        <taxon>Ecdysozoa</taxon>
        <taxon>Arthropoda</taxon>
        <taxon>Hexapoda</taxon>
        <taxon>Insecta</taxon>
        <taxon>Pterygota</taxon>
        <taxon>Neoptera</taxon>
        <taxon>Endopterygota</taxon>
        <taxon>Lepidoptera</taxon>
        <taxon>Glossata</taxon>
        <taxon>Ditrysia</taxon>
        <taxon>Papilionoidea</taxon>
        <taxon>Pieridae</taxon>
        <taxon>Pierinae</taxon>
        <taxon>Leptosia</taxon>
    </lineage>
</organism>
<name>A0AAV1J6Q3_9NEOP</name>
<protein>
    <recommendedName>
        <fullName evidence="3">Secreted protein</fullName>
    </recommendedName>
</protein>
<dbReference type="EMBL" id="CAVLEF010000005">
    <property type="protein sequence ID" value="CAK1543888.1"/>
    <property type="molecule type" value="Genomic_DNA"/>
</dbReference>
<keyword evidence="2" id="KW-1185">Reference proteome</keyword>